<evidence type="ECO:0000256" key="6">
    <source>
        <dbReference type="ARBA" id="ARBA00023136"/>
    </source>
</evidence>
<evidence type="ECO:0000256" key="5">
    <source>
        <dbReference type="ARBA" id="ARBA00022692"/>
    </source>
</evidence>
<feature type="signal peptide" evidence="9">
    <location>
        <begin position="1"/>
        <end position="18"/>
    </location>
</feature>
<feature type="compositionally biased region" description="Polar residues" evidence="8">
    <location>
        <begin position="461"/>
        <end position="470"/>
    </location>
</feature>
<comment type="similarity">
    <text evidence="2">Belongs to the outer membrane factor (OMF) (TC 1.B.17) family.</text>
</comment>
<evidence type="ECO:0000313" key="10">
    <source>
        <dbReference type="EMBL" id="API59150.1"/>
    </source>
</evidence>
<proteinExistence type="inferred from homology"/>
<dbReference type="STRING" id="1921510.BSL82_07380"/>
<reference evidence="11" key="1">
    <citation type="submission" date="2016-11" db="EMBL/GenBank/DDBJ databases">
        <title>Complete Genome Sequence of alachlor-degrading Sphingomonas sp. strain JJ-A5.</title>
        <authorList>
            <person name="Lee H."/>
            <person name="Ka J.-O."/>
        </authorList>
    </citation>
    <scope>NUCLEOTIDE SEQUENCE [LARGE SCALE GENOMIC DNA]</scope>
    <source>
        <strain evidence="11">JJ-A5</strain>
    </source>
</reference>
<dbReference type="SUPFAM" id="SSF56954">
    <property type="entry name" value="Outer membrane efflux proteins (OEP)"/>
    <property type="match status" value="1"/>
</dbReference>
<dbReference type="Pfam" id="PF02321">
    <property type="entry name" value="OEP"/>
    <property type="match status" value="2"/>
</dbReference>
<dbReference type="KEGG" id="sphj:BSL82_07380"/>
<evidence type="ECO:0000256" key="1">
    <source>
        <dbReference type="ARBA" id="ARBA00004442"/>
    </source>
</evidence>
<dbReference type="GO" id="GO:0015288">
    <property type="term" value="F:porin activity"/>
    <property type="evidence" value="ECO:0007669"/>
    <property type="project" value="TreeGrafter"/>
</dbReference>
<keyword evidence="6" id="KW-0472">Membrane</keyword>
<dbReference type="GO" id="GO:0009279">
    <property type="term" value="C:cell outer membrane"/>
    <property type="evidence" value="ECO:0007669"/>
    <property type="project" value="UniProtKB-SubCell"/>
</dbReference>
<dbReference type="GO" id="GO:1990281">
    <property type="term" value="C:efflux pump complex"/>
    <property type="evidence" value="ECO:0007669"/>
    <property type="project" value="TreeGrafter"/>
</dbReference>
<evidence type="ECO:0000256" key="2">
    <source>
        <dbReference type="ARBA" id="ARBA00007613"/>
    </source>
</evidence>
<dbReference type="GO" id="GO:0015562">
    <property type="term" value="F:efflux transmembrane transporter activity"/>
    <property type="evidence" value="ECO:0007669"/>
    <property type="project" value="InterPro"/>
</dbReference>
<keyword evidence="9" id="KW-0732">Signal</keyword>
<feature type="region of interest" description="Disordered" evidence="8">
    <location>
        <begin position="446"/>
        <end position="470"/>
    </location>
</feature>
<evidence type="ECO:0000256" key="9">
    <source>
        <dbReference type="SAM" id="SignalP"/>
    </source>
</evidence>
<evidence type="ECO:0000256" key="7">
    <source>
        <dbReference type="ARBA" id="ARBA00023237"/>
    </source>
</evidence>
<protein>
    <recommendedName>
        <fullName evidence="12">Type I secretion protein TolC</fullName>
    </recommendedName>
</protein>
<dbReference type="InterPro" id="IPR051906">
    <property type="entry name" value="TolC-like"/>
</dbReference>
<keyword evidence="11" id="KW-1185">Reference proteome</keyword>
<comment type="subcellular location">
    <subcellularLocation>
        <location evidence="1">Cell outer membrane</location>
    </subcellularLocation>
</comment>
<keyword evidence="4" id="KW-1134">Transmembrane beta strand</keyword>
<dbReference type="InterPro" id="IPR003423">
    <property type="entry name" value="OMP_efflux"/>
</dbReference>
<dbReference type="PANTHER" id="PTHR30026">
    <property type="entry name" value="OUTER MEMBRANE PROTEIN TOLC"/>
    <property type="match status" value="1"/>
</dbReference>
<dbReference type="EMBL" id="CP018221">
    <property type="protein sequence ID" value="API59150.1"/>
    <property type="molecule type" value="Genomic_DNA"/>
</dbReference>
<gene>
    <name evidence="10" type="ORF">BSL82_07380</name>
</gene>
<organism evidence="10 11">
    <name type="scientific">Tardibacter chloracetimidivorans</name>
    <dbReference type="NCBI Taxonomy" id="1921510"/>
    <lineage>
        <taxon>Bacteria</taxon>
        <taxon>Pseudomonadati</taxon>
        <taxon>Pseudomonadota</taxon>
        <taxon>Alphaproteobacteria</taxon>
        <taxon>Sphingomonadales</taxon>
        <taxon>Sphingomonadaceae</taxon>
        <taxon>Tardibacter</taxon>
    </lineage>
</organism>
<feature type="chain" id="PRO_5012046695" description="Type I secretion protein TolC" evidence="9">
    <location>
        <begin position="19"/>
        <end position="470"/>
    </location>
</feature>
<dbReference type="Gene3D" id="1.20.1600.10">
    <property type="entry name" value="Outer membrane efflux proteins (OEP)"/>
    <property type="match status" value="1"/>
</dbReference>
<dbReference type="PANTHER" id="PTHR30026:SF22">
    <property type="entry name" value="OUTER MEMBRANE EFFLUX PROTEIN"/>
    <property type="match status" value="1"/>
</dbReference>
<dbReference type="AlphaFoldDB" id="A0A1L3ZU85"/>
<accession>A0A1L3ZU85</accession>
<keyword evidence="7" id="KW-0998">Cell outer membrane</keyword>
<dbReference type="InterPro" id="IPR010130">
    <property type="entry name" value="T1SS_OMP_TolC"/>
</dbReference>
<dbReference type="OrthoDB" id="9789368at2"/>
<keyword evidence="5" id="KW-0812">Transmembrane</keyword>
<dbReference type="NCBIfam" id="TIGR01844">
    <property type="entry name" value="type_I_sec_TolC"/>
    <property type="match status" value="1"/>
</dbReference>
<sequence length="470" mass="49565">MLAGAALLAAAFTPAASADTLREALDQAYRSNPSLTGARAGLRALDEGVPQAKALGRPTFSVTTGLTQSFRGLGRLDSGGRSLTVNGDIDIPLFQGGRVGSAIRSAESRVEAGRADLRAIEAETFVDVVSAYLEVIRAEQVVELNENQVKVLGTNLQATRDRFEVGDLTRTDVAQSEARLAGAQSSLTAAQGDLIVARENYLRVVGTLPQELEPPPPLPALPPTATQAVDVALENNPDILAAKATERAAFYTVHTSKADRLPTVSGTVGASYDNYLNTLDDAVGLPGAPVDNVQKSSRAGLTARIPLYQGGAVASRVRQAQAQQSQALENMVLTERFVVNQARASFANLQTARAVKESSEAAVSANTLALEGVRAENSVGTRDVLDVLNAEQELLNSQVALVTAKRDEYVAGFALLAAIGKAEARDLGLEGGALYDPDANYRRVRNSISDWRTGEPPKPQATRTVGPTAE</sequence>
<name>A0A1L3ZU85_9SPHN</name>
<evidence type="ECO:0000313" key="11">
    <source>
        <dbReference type="Proteomes" id="UP000182063"/>
    </source>
</evidence>
<evidence type="ECO:0000256" key="8">
    <source>
        <dbReference type="SAM" id="MobiDB-lite"/>
    </source>
</evidence>
<evidence type="ECO:0000256" key="4">
    <source>
        <dbReference type="ARBA" id="ARBA00022452"/>
    </source>
</evidence>
<evidence type="ECO:0008006" key="12">
    <source>
        <dbReference type="Google" id="ProtNLM"/>
    </source>
</evidence>
<dbReference type="Proteomes" id="UP000182063">
    <property type="component" value="Chromosome"/>
</dbReference>
<keyword evidence="3" id="KW-0813">Transport</keyword>
<evidence type="ECO:0000256" key="3">
    <source>
        <dbReference type="ARBA" id="ARBA00022448"/>
    </source>
</evidence>